<accession>A0AAD1YBI7</accession>
<comment type="caution">
    <text evidence="1">The sequence shown here is derived from an EMBL/GenBank/DDBJ whole genome shotgun (WGS) entry which is preliminary data.</text>
</comment>
<name>A0AAD1YBI7_EUPCR</name>
<dbReference type="EMBL" id="CAMPGE010030226">
    <property type="protein sequence ID" value="CAI2387736.1"/>
    <property type="molecule type" value="Genomic_DNA"/>
</dbReference>
<dbReference type="Proteomes" id="UP001295684">
    <property type="component" value="Unassembled WGS sequence"/>
</dbReference>
<proteinExistence type="predicted"/>
<protein>
    <submittedName>
        <fullName evidence="1">Uncharacterized protein</fullName>
    </submittedName>
</protein>
<sequence>MNLSIKEPKFDLIFPEVNFSSRKKTSVPFRNLSPFASQKAFATPQNLSHLQSHGNSLQNVTFRVPKTRLKNPKNHIYKNQAKQPILEPSPSIQDLTQAKIYTEFLIQKKKSTPTTTTGLFQNHHVQLYNKINRLSPLQIKESSETLQSAIAKTKTNLRLPKIESISLTKEAKSSKGRSLNRTKDWADRPFEVFTGGSHSVLEFGDGFGTKIKISDQIPGIKSLKRKIMRSKFVKIPKTDKETAKKKKLKITLKPYSKWENNPPSALKMAPKFEKNRYQKRQSKKNPTNVTIDSKIEKISKKKILFNKLGESETSLRRQGSSDYSQLSNSEQEIIIQPIVKINYK</sequence>
<organism evidence="1 2">
    <name type="scientific">Euplotes crassus</name>
    <dbReference type="NCBI Taxonomy" id="5936"/>
    <lineage>
        <taxon>Eukaryota</taxon>
        <taxon>Sar</taxon>
        <taxon>Alveolata</taxon>
        <taxon>Ciliophora</taxon>
        <taxon>Intramacronucleata</taxon>
        <taxon>Spirotrichea</taxon>
        <taxon>Hypotrichia</taxon>
        <taxon>Euplotida</taxon>
        <taxon>Euplotidae</taxon>
        <taxon>Moneuplotes</taxon>
    </lineage>
</organism>
<dbReference type="AlphaFoldDB" id="A0AAD1YBI7"/>
<evidence type="ECO:0000313" key="1">
    <source>
        <dbReference type="EMBL" id="CAI2387736.1"/>
    </source>
</evidence>
<reference evidence="1" key="1">
    <citation type="submission" date="2023-07" db="EMBL/GenBank/DDBJ databases">
        <authorList>
            <consortium name="AG Swart"/>
            <person name="Singh M."/>
            <person name="Singh A."/>
            <person name="Seah K."/>
            <person name="Emmerich C."/>
        </authorList>
    </citation>
    <scope>NUCLEOTIDE SEQUENCE</scope>
    <source>
        <strain evidence="1">DP1</strain>
    </source>
</reference>
<evidence type="ECO:0000313" key="2">
    <source>
        <dbReference type="Proteomes" id="UP001295684"/>
    </source>
</evidence>
<gene>
    <name evidence="1" type="ORF">ECRASSUSDP1_LOCUS29370</name>
</gene>
<keyword evidence="2" id="KW-1185">Reference proteome</keyword>